<proteinExistence type="predicted"/>
<reference evidence="2 3" key="1">
    <citation type="submission" date="2020-09" db="EMBL/GenBank/DDBJ databases">
        <title>Echinicola sp. CAU 1574 isolated from sand of Sido Beach.</title>
        <authorList>
            <person name="Kim W."/>
        </authorList>
    </citation>
    <scope>NUCLEOTIDE SEQUENCE [LARGE SCALE GENOMIC DNA]</scope>
    <source>
        <strain evidence="2 3">CAU 1574</strain>
    </source>
</reference>
<organism evidence="2 3">
    <name type="scientific">Echinicola arenosa</name>
    <dbReference type="NCBI Taxonomy" id="2774144"/>
    <lineage>
        <taxon>Bacteria</taxon>
        <taxon>Pseudomonadati</taxon>
        <taxon>Bacteroidota</taxon>
        <taxon>Cytophagia</taxon>
        <taxon>Cytophagales</taxon>
        <taxon>Cyclobacteriaceae</taxon>
        <taxon>Echinicola</taxon>
    </lineage>
</organism>
<dbReference type="NCBIfam" id="TIGR01926">
    <property type="entry name" value="peroxid_rel"/>
    <property type="match status" value="1"/>
</dbReference>
<dbReference type="RefSeq" id="WP_192009707.1">
    <property type="nucleotide sequence ID" value="NZ_JACYTQ010000002.1"/>
</dbReference>
<dbReference type="InterPro" id="IPR029032">
    <property type="entry name" value="AhpD-like"/>
</dbReference>
<dbReference type="Gene3D" id="1.20.1290.10">
    <property type="entry name" value="AhpD-like"/>
    <property type="match status" value="1"/>
</dbReference>
<dbReference type="Proteomes" id="UP000647133">
    <property type="component" value="Unassembled WGS sequence"/>
</dbReference>
<dbReference type="EMBL" id="JACYTQ010000002">
    <property type="protein sequence ID" value="MBD8488858.1"/>
    <property type="molecule type" value="Genomic_DNA"/>
</dbReference>
<dbReference type="InterPro" id="IPR010195">
    <property type="entry name" value="Uncharacterised_peroxidase-rel"/>
</dbReference>
<dbReference type="PANTHER" id="PTHR35446">
    <property type="entry name" value="SI:CH211-175M2.5"/>
    <property type="match status" value="1"/>
</dbReference>
<accession>A0ABR9AJ86</accession>
<dbReference type="SUPFAM" id="SSF69118">
    <property type="entry name" value="AhpD-like"/>
    <property type="match status" value="1"/>
</dbReference>
<keyword evidence="2" id="KW-0575">Peroxidase</keyword>
<comment type="caution">
    <text evidence="2">The sequence shown here is derived from an EMBL/GenBank/DDBJ whole genome shotgun (WGS) entry which is preliminary data.</text>
</comment>
<protein>
    <submittedName>
        <fullName evidence="2">Peroxidase-related enzyme</fullName>
    </submittedName>
</protein>
<dbReference type="Pfam" id="PF02627">
    <property type="entry name" value="CMD"/>
    <property type="match status" value="1"/>
</dbReference>
<dbReference type="PANTHER" id="PTHR35446:SF2">
    <property type="entry name" value="CARBOXYMUCONOLACTONE DECARBOXYLASE-LIKE DOMAIN-CONTAINING PROTEIN"/>
    <property type="match status" value="1"/>
</dbReference>
<name>A0ABR9AJ86_9BACT</name>
<dbReference type="InterPro" id="IPR003779">
    <property type="entry name" value="CMD-like"/>
</dbReference>
<keyword evidence="2" id="KW-0560">Oxidoreductase</keyword>
<feature type="domain" description="Carboxymuconolactone decarboxylase-like" evidence="1">
    <location>
        <begin position="24"/>
        <end position="70"/>
    </location>
</feature>
<sequence length="199" mass="21708">MSYLNTGIELPGISELLFYKGPTGKALSQLAQTILRGPSGLTSGEREMIASYVSKLNDCEFCHQSHSAAANAILLDGGKTINCLVENPETAPISNKMKALLRIAAKVQKSGKEVNSEDIALAKSAGATDEDIHDAVLVAAAFCMYNRYVDGLGTALPAHQEEYLPMGERLAKKGYKYPPLFLRKFVLKMITRKRQKKTT</sequence>
<evidence type="ECO:0000259" key="1">
    <source>
        <dbReference type="Pfam" id="PF02627"/>
    </source>
</evidence>
<evidence type="ECO:0000313" key="3">
    <source>
        <dbReference type="Proteomes" id="UP000647133"/>
    </source>
</evidence>
<gene>
    <name evidence="2" type="ORF">IFO69_08890</name>
</gene>
<evidence type="ECO:0000313" key="2">
    <source>
        <dbReference type="EMBL" id="MBD8488858.1"/>
    </source>
</evidence>
<keyword evidence="3" id="KW-1185">Reference proteome</keyword>
<dbReference type="GO" id="GO:0004601">
    <property type="term" value="F:peroxidase activity"/>
    <property type="evidence" value="ECO:0007669"/>
    <property type="project" value="UniProtKB-KW"/>
</dbReference>